<feature type="transmembrane region" description="Helical" evidence="2">
    <location>
        <begin position="58"/>
        <end position="79"/>
    </location>
</feature>
<dbReference type="EMBL" id="JAEHFJ010000004">
    <property type="protein sequence ID" value="MBJ2174527.1"/>
    <property type="molecule type" value="Genomic_DNA"/>
</dbReference>
<evidence type="ECO:0000256" key="1">
    <source>
        <dbReference type="SAM" id="MobiDB-lite"/>
    </source>
</evidence>
<feature type="transmembrane region" description="Helical" evidence="2">
    <location>
        <begin position="20"/>
        <end position="46"/>
    </location>
</feature>
<protein>
    <submittedName>
        <fullName evidence="3">Uncharacterized protein</fullName>
    </submittedName>
</protein>
<comment type="caution">
    <text evidence="3">The sequence shown here is derived from an EMBL/GenBank/DDBJ whole genome shotgun (WGS) entry which is preliminary data.</text>
</comment>
<keyword evidence="4" id="KW-1185">Reference proteome</keyword>
<gene>
    <name evidence="3" type="ORF">JBL43_09780</name>
</gene>
<accession>A0ABS0WRB1</accession>
<evidence type="ECO:0000313" key="4">
    <source>
        <dbReference type="Proteomes" id="UP000623301"/>
    </source>
</evidence>
<evidence type="ECO:0000313" key="3">
    <source>
        <dbReference type="EMBL" id="MBJ2174527.1"/>
    </source>
</evidence>
<reference evidence="3 4" key="1">
    <citation type="submission" date="2020-12" db="EMBL/GenBank/DDBJ databases">
        <title>Aureibaculum luteum sp. nov. and Aureibaculum flavum sp. nov., novel members of the family Flavobacteriaceae isolated from Antarctic intertidal sediments.</title>
        <authorList>
            <person name="He X."/>
            <person name="Zhang X."/>
        </authorList>
    </citation>
    <scope>NUCLEOTIDE SEQUENCE [LARGE SCALE GENOMIC DNA]</scope>
    <source>
        <strain evidence="3 4">A20</strain>
    </source>
</reference>
<name>A0ABS0WRB1_9FLAO</name>
<dbReference type="Proteomes" id="UP000623301">
    <property type="component" value="Unassembled WGS sequence"/>
</dbReference>
<keyword evidence="2" id="KW-0812">Transmembrane</keyword>
<keyword evidence="2" id="KW-1133">Transmembrane helix</keyword>
<dbReference type="RefSeq" id="WP_198841265.1">
    <property type="nucleotide sequence ID" value="NZ_JAEHFJ010000004.1"/>
</dbReference>
<feature type="compositionally biased region" description="Basic and acidic residues" evidence="1">
    <location>
        <begin position="87"/>
        <end position="97"/>
    </location>
</feature>
<keyword evidence="2" id="KW-0472">Membrane</keyword>
<sequence length="138" mass="15857">MKNFFTHKFRKKSPLEIVGIIIFGAIAITGLAILFGFVIMWLWNWLMPLIFGLPLLNYWQAVGLFILLKILIGGCGTGGSSKSSKHSKNECKDDSKTDFSKWKHYDKFWKEEGDAFFKQFVDKQNSQNEDNSTQSESH</sequence>
<feature type="region of interest" description="Disordered" evidence="1">
    <location>
        <begin position="76"/>
        <end position="97"/>
    </location>
</feature>
<organism evidence="3 4">
    <name type="scientific">Aureibaculum flavum</name>
    <dbReference type="NCBI Taxonomy" id="2795986"/>
    <lineage>
        <taxon>Bacteria</taxon>
        <taxon>Pseudomonadati</taxon>
        <taxon>Bacteroidota</taxon>
        <taxon>Flavobacteriia</taxon>
        <taxon>Flavobacteriales</taxon>
        <taxon>Flavobacteriaceae</taxon>
        <taxon>Aureibaculum</taxon>
    </lineage>
</organism>
<proteinExistence type="predicted"/>
<evidence type="ECO:0000256" key="2">
    <source>
        <dbReference type="SAM" id="Phobius"/>
    </source>
</evidence>